<dbReference type="Pfam" id="PF10551">
    <property type="entry name" value="MULE"/>
    <property type="match status" value="1"/>
</dbReference>
<evidence type="ECO:0000256" key="7">
    <source>
        <dbReference type="SAM" id="MobiDB-lite"/>
    </source>
</evidence>
<keyword evidence="4 6" id="KW-0862">Zinc</keyword>
<dbReference type="PROSITE" id="PS50966">
    <property type="entry name" value="ZF_SWIM"/>
    <property type="match status" value="1"/>
</dbReference>
<dbReference type="Proteomes" id="UP000623129">
    <property type="component" value="Unassembled WGS sequence"/>
</dbReference>
<name>A0A833QDJ5_9POAL</name>
<comment type="function">
    <text evidence="6">Putative transcription activator involved in regulating light control of development.</text>
</comment>
<keyword evidence="10" id="KW-1185">Reference proteome</keyword>
<dbReference type="Pfam" id="PF04434">
    <property type="entry name" value="SWIM"/>
    <property type="match status" value="1"/>
</dbReference>
<protein>
    <recommendedName>
        <fullName evidence="6">Protein FAR1-RELATED SEQUENCE</fullName>
    </recommendedName>
</protein>
<evidence type="ECO:0000256" key="5">
    <source>
        <dbReference type="PROSITE-ProRule" id="PRU00325"/>
    </source>
</evidence>
<dbReference type="PANTHER" id="PTHR31669:SF293">
    <property type="entry name" value="PROTEIN FAR1-RELATED SEQUENCE"/>
    <property type="match status" value="1"/>
</dbReference>
<dbReference type="Pfam" id="PF03101">
    <property type="entry name" value="FAR1"/>
    <property type="match status" value="1"/>
</dbReference>
<dbReference type="PANTHER" id="PTHR31669">
    <property type="entry name" value="PROTEIN FAR1-RELATED SEQUENCE 10-RELATED"/>
    <property type="match status" value="1"/>
</dbReference>
<keyword evidence="3 5" id="KW-0863">Zinc-finger</keyword>
<evidence type="ECO:0000256" key="4">
    <source>
        <dbReference type="ARBA" id="ARBA00022833"/>
    </source>
</evidence>
<comment type="caution">
    <text evidence="9">The sequence shown here is derived from an EMBL/GenBank/DDBJ whole genome shotgun (WGS) entry which is preliminary data.</text>
</comment>
<proteinExistence type="inferred from homology"/>
<evidence type="ECO:0000313" key="10">
    <source>
        <dbReference type="Proteomes" id="UP000623129"/>
    </source>
</evidence>
<dbReference type="InterPro" id="IPR006564">
    <property type="entry name" value="Znf_PMZ"/>
</dbReference>
<feature type="domain" description="SWIM-type" evidence="8">
    <location>
        <begin position="549"/>
        <end position="587"/>
    </location>
</feature>
<dbReference type="SMART" id="SM00575">
    <property type="entry name" value="ZnF_PMZ"/>
    <property type="match status" value="1"/>
</dbReference>
<reference evidence="9" key="1">
    <citation type="submission" date="2020-01" db="EMBL/GenBank/DDBJ databases">
        <title>Genome sequence of Kobresia littledalei, the first chromosome-level genome in the family Cyperaceae.</title>
        <authorList>
            <person name="Qu G."/>
        </authorList>
    </citation>
    <scope>NUCLEOTIDE SEQUENCE</scope>
    <source>
        <strain evidence="9">C.B.Clarke</strain>
        <tissue evidence="9">Leaf</tissue>
    </source>
</reference>
<comment type="similarity">
    <text evidence="1 6">Belongs to the FHY3/FAR1 family.</text>
</comment>
<feature type="region of interest" description="Disordered" evidence="7">
    <location>
        <begin position="723"/>
        <end position="744"/>
    </location>
</feature>
<gene>
    <name evidence="9" type="ORF">FCM35_KLT11022</name>
</gene>
<evidence type="ECO:0000256" key="6">
    <source>
        <dbReference type="RuleBase" id="RU367018"/>
    </source>
</evidence>
<dbReference type="InterPro" id="IPR007527">
    <property type="entry name" value="Znf_SWIM"/>
</dbReference>
<comment type="subcellular location">
    <subcellularLocation>
        <location evidence="6">Nucleus</location>
    </subcellularLocation>
</comment>
<evidence type="ECO:0000259" key="8">
    <source>
        <dbReference type="PROSITE" id="PS50966"/>
    </source>
</evidence>
<dbReference type="OrthoDB" id="1927586at2759"/>
<evidence type="ECO:0000313" key="9">
    <source>
        <dbReference type="EMBL" id="KAF3324865.1"/>
    </source>
</evidence>
<feature type="region of interest" description="Disordered" evidence="7">
    <location>
        <begin position="1"/>
        <end position="35"/>
    </location>
</feature>
<dbReference type="InterPro" id="IPR004330">
    <property type="entry name" value="FAR1_DNA_bnd_dom"/>
</dbReference>
<dbReference type="GO" id="GO:0005634">
    <property type="term" value="C:nucleus"/>
    <property type="evidence" value="ECO:0007669"/>
    <property type="project" value="UniProtKB-SubCell"/>
</dbReference>
<accession>A0A833QDJ5</accession>
<dbReference type="AlphaFoldDB" id="A0A833QDJ5"/>
<dbReference type="InterPro" id="IPR031052">
    <property type="entry name" value="FHY3/FAR1"/>
</dbReference>
<feature type="compositionally biased region" description="Acidic residues" evidence="7">
    <location>
        <begin position="21"/>
        <end position="35"/>
    </location>
</feature>
<evidence type="ECO:0000256" key="3">
    <source>
        <dbReference type="ARBA" id="ARBA00022771"/>
    </source>
</evidence>
<dbReference type="GO" id="GO:0006355">
    <property type="term" value="P:regulation of DNA-templated transcription"/>
    <property type="evidence" value="ECO:0007669"/>
    <property type="project" value="UniProtKB-UniRule"/>
</dbReference>
<evidence type="ECO:0000256" key="2">
    <source>
        <dbReference type="ARBA" id="ARBA00022723"/>
    </source>
</evidence>
<sequence length="744" mass="84947">MEEMDLNDTFGELNPSNLLNLDDDEAETEAETEVEVEVAAEPDALDALDREPRIGMDFESDEAAKEFYTAYATRLGFSVRMNKSRRSRKDDTVIMRRFVCTKEGFHSKRVIYDDGKKKRKRATAREGCMAMMEVVKKDPHGRWYVSKLVKEHTHLVPALQMQSQSQSQDKVDDADDRNNNNNVIFGFGGGDLKSCYSNSSRMVRVNPFGEGGEGRGLLEYLKGRQACSPGFFYAVQVDNNNCMTNVFWADAKARMVYAHFRDAVTFDTTYKKTKYMMPFACFRGINQHLQSVNFGCCLLMDETKGSYVWLFETWLSAMGGFHPPLLVTDKDKAMEGAISRVFPNTSHKFCQSHILSRCRHKLSDAYLKHVTLKSDLKGCVTGSAMVDEFETRWEHVLSKYNLWDNAWLQSLYQIRDKWVNVYQKGSFFPDLFVSQRQESLNKFFKRNFNAKTSLLVFINCLDQDMASRHEKEAEADFATIYTQPILKSPSPIEKQAAEVYTRAVFDIFQEEFVQSLAYYVDKVETGGQISRYTVAREEEGNAGIRLNSVRISSHAAQSNTRASCNCCMFEYSGILCRHVIRVFFIVGERTLPQEYILPRWTKHATTSSPDNNSMLSLIEGDRVLEDAQQGGGDLEQMASRYNELCRDGVKFGIEGSIRPEVYKIAKSALERAFAEVIDEKDVQRKGQQLQLQQHSMSRLARVQKMQQQHQHNGSMLRLKVPLPKLQTKKTPTIRAAPQEDAATG</sequence>
<keyword evidence="2 6" id="KW-0479">Metal-binding</keyword>
<dbReference type="EMBL" id="SWLB01000021">
    <property type="protein sequence ID" value="KAF3324865.1"/>
    <property type="molecule type" value="Genomic_DNA"/>
</dbReference>
<dbReference type="InterPro" id="IPR018289">
    <property type="entry name" value="MULE_transposase_dom"/>
</dbReference>
<organism evidence="9 10">
    <name type="scientific">Carex littledalei</name>
    <dbReference type="NCBI Taxonomy" id="544730"/>
    <lineage>
        <taxon>Eukaryota</taxon>
        <taxon>Viridiplantae</taxon>
        <taxon>Streptophyta</taxon>
        <taxon>Embryophyta</taxon>
        <taxon>Tracheophyta</taxon>
        <taxon>Spermatophyta</taxon>
        <taxon>Magnoliopsida</taxon>
        <taxon>Liliopsida</taxon>
        <taxon>Poales</taxon>
        <taxon>Cyperaceae</taxon>
        <taxon>Cyperoideae</taxon>
        <taxon>Cariceae</taxon>
        <taxon>Carex</taxon>
        <taxon>Carex subgen. Euthyceras</taxon>
    </lineage>
</organism>
<keyword evidence="6" id="KW-0539">Nucleus</keyword>
<dbReference type="GO" id="GO:0008270">
    <property type="term" value="F:zinc ion binding"/>
    <property type="evidence" value="ECO:0007669"/>
    <property type="project" value="UniProtKB-UniRule"/>
</dbReference>
<evidence type="ECO:0000256" key="1">
    <source>
        <dbReference type="ARBA" id="ARBA00005889"/>
    </source>
</evidence>